<dbReference type="PANTHER" id="PTHR43744">
    <property type="entry name" value="ABC TRANSPORTER PERMEASE PROTEIN MG189-RELATED-RELATED"/>
    <property type="match status" value="1"/>
</dbReference>
<dbReference type="InterPro" id="IPR000515">
    <property type="entry name" value="MetI-like"/>
</dbReference>
<keyword evidence="6 7" id="KW-0472">Membrane</keyword>
<dbReference type="AlphaFoldDB" id="A0A7Z2VMC8"/>
<sequence length="293" mass="32880">MLRAISQKGFDVGNIVFLSVLVLLTSYPFYYILINSVSVPARILSAPAFLLPKGFTWVNYEQIFTKNDLIGPFFVSLSRAVVGTFLTLAGSSMLAYGLTKKQLPFRRTMYFGVIFTMYISVGLIPNYILMSELHLLDTYWVYVLPGIVNAFFLVLIKTYFEQLPIALEEAAMLEGAGVFTIFRKIVLPLSKPILATVAIFSAVGQWNSWVDNLYYVTNSKWMTLQLLLLNYIQSQSYNLRDAAALSTMESAISVTPQSLRMGITVLVIAPIFLVYPFLQKYFVKGIMLGAVKG</sequence>
<dbReference type="InterPro" id="IPR035906">
    <property type="entry name" value="MetI-like_sf"/>
</dbReference>
<dbReference type="PANTHER" id="PTHR43744:SF9">
    <property type="entry name" value="POLYGALACTURONAN_RHAMNOGALACTURONAN TRANSPORT SYSTEM PERMEASE PROTEIN YTCP"/>
    <property type="match status" value="1"/>
</dbReference>
<dbReference type="SUPFAM" id="SSF161098">
    <property type="entry name" value="MetI-like"/>
    <property type="match status" value="1"/>
</dbReference>
<evidence type="ECO:0000256" key="5">
    <source>
        <dbReference type="ARBA" id="ARBA00022989"/>
    </source>
</evidence>
<evidence type="ECO:0000256" key="1">
    <source>
        <dbReference type="ARBA" id="ARBA00004651"/>
    </source>
</evidence>
<keyword evidence="10" id="KW-1185">Reference proteome</keyword>
<keyword evidence="2" id="KW-0813">Transport</keyword>
<evidence type="ECO:0000256" key="3">
    <source>
        <dbReference type="ARBA" id="ARBA00022475"/>
    </source>
</evidence>
<evidence type="ECO:0000259" key="8">
    <source>
        <dbReference type="PROSITE" id="PS50928"/>
    </source>
</evidence>
<dbReference type="Proteomes" id="UP000502248">
    <property type="component" value="Chromosome"/>
</dbReference>
<dbReference type="CDD" id="cd06261">
    <property type="entry name" value="TM_PBP2"/>
    <property type="match status" value="1"/>
</dbReference>
<feature type="transmembrane region" description="Helical" evidence="7">
    <location>
        <begin position="140"/>
        <end position="160"/>
    </location>
</feature>
<dbReference type="GO" id="GO:0055085">
    <property type="term" value="P:transmembrane transport"/>
    <property type="evidence" value="ECO:0007669"/>
    <property type="project" value="InterPro"/>
</dbReference>
<proteinExistence type="predicted"/>
<evidence type="ECO:0000256" key="2">
    <source>
        <dbReference type="ARBA" id="ARBA00022448"/>
    </source>
</evidence>
<evidence type="ECO:0000256" key="6">
    <source>
        <dbReference type="ARBA" id="ARBA00023136"/>
    </source>
</evidence>
<protein>
    <submittedName>
        <fullName evidence="9">Carbohydrate ABC transporter permease</fullName>
    </submittedName>
</protein>
<feature type="domain" description="ABC transmembrane type-1" evidence="8">
    <location>
        <begin position="73"/>
        <end position="260"/>
    </location>
</feature>
<feature type="transmembrane region" description="Helical" evidence="7">
    <location>
        <begin position="181"/>
        <end position="203"/>
    </location>
</feature>
<dbReference type="GO" id="GO:0005886">
    <property type="term" value="C:plasma membrane"/>
    <property type="evidence" value="ECO:0007669"/>
    <property type="project" value="UniProtKB-SubCell"/>
</dbReference>
<dbReference type="EMBL" id="CP051680">
    <property type="protein sequence ID" value="QJD85682.1"/>
    <property type="molecule type" value="Genomic_DNA"/>
</dbReference>
<evidence type="ECO:0000313" key="9">
    <source>
        <dbReference type="EMBL" id="QJD85682.1"/>
    </source>
</evidence>
<comment type="subcellular location">
    <subcellularLocation>
        <location evidence="1">Cell membrane</location>
        <topology evidence="1">Multi-pass membrane protein</topology>
    </subcellularLocation>
</comment>
<dbReference type="KEGG" id="cheb:HH215_22505"/>
<dbReference type="Gene3D" id="1.10.3720.10">
    <property type="entry name" value="MetI-like"/>
    <property type="match status" value="1"/>
</dbReference>
<dbReference type="PROSITE" id="PS50928">
    <property type="entry name" value="ABC_TM1"/>
    <property type="match status" value="1"/>
</dbReference>
<name>A0A7Z2VMC8_9BACL</name>
<feature type="transmembrane region" description="Helical" evidence="7">
    <location>
        <begin position="108"/>
        <end position="128"/>
    </location>
</feature>
<evidence type="ECO:0000313" key="10">
    <source>
        <dbReference type="Proteomes" id="UP000502248"/>
    </source>
</evidence>
<reference evidence="9 10" key="1">
    <citation type="submission" date="2020-04" db="EMBL/GenBank/DDBJ databases">
        <title>Genome sequencing of novel species.</title>
        <authorList>
            <person name="Heo J."/>
            <person name="Kim S.-J."/>
            <person name="Kim J.-S."/>
            <person name="Hong S.-B."/>
            <person name="Kwon S.-W."/>
        </authorList>
    </citation>
    <scope>NUCLEOTIDE SEQUENCE [LARGE SCALE GENOMIC DNA]</scope>
    <source>
        <strain evidence="9 10">MFER-1</strain>
    </source>
</reference>
<evidence type="ECO:0000256" key="7">
    <source>
        <dbReference type="SAM" id="Phobius"/>
    </source>
</evidence>
<dbReference type="RefSeq" id="WP_169281942.1">
    <property type="nucleotide sequence ID" value="NZ_CP051680.1"/>
</dbReference>
<feature type="transmembrane region" description="Helical" evidence="7">
    <location>
        <begin position="73"/>
        <end position="96"/>
    </location>
</feature>
<feature type="transmembrane region" description="Helical" evidence="7">
    <location>
        <begin position="12"/>
        <end position="34"/>
    </location>
</feature>
<accession>A0A7Z2VMC8</accession>
<keyword evidence="5 7" id="KW-1133">Transmembrane helix</keyword>
<evidence type="ECO:0000256" key="4">
    <source>
        <dbReference type="ARBA" id="ARBA00022692"/>
    </source>
</evidence>
<keyword evidence="4 7" id="KW-0812">Transmembrane</keyword>
<gene>
    <name evidence="9" type="ORF">HH215_22505</name>
</gene>
<organism evidence="9 10">
    <name type="scientific">Cohnella herbarum</name>
    <dbReference type="NCBI Taxonomy" id="2728023"/>
    <lineage>
        <taxon>Bacteria</taxon>
        <taxon>Bacillati</taxon>
        <taxon>Bacillota</taxon>
        <taxon>Bacilli</taxon>
        <taxon>Bacillales</taxon>
        <taxon>Paenibacillaceae</taxon>
        <taxon>Cohnella</taxon>
    </lineage>
</organism>
<feature type="transmembrane region" description="Helical" evidence="7">
    <location>
        <begin position="258"/>
        <end position="278"/>
    </location>
</feature>
<keyword evidence="3" id="KW-1003">Cell membrane</keyword>